<dbReference type="Proteomes" id="UP001295423">
    <property type="component" value="Unassembled WGS sequence"/>
</dbReference>
<accession>A0AAD2CB12</accession>
<evidence type="ECO:0000256" key="1">
    <source>
        <dbReference type="SAM" id="Phobius"/>
    </source>
</evidence>
<protein>
    <recommendedName>
        <fullName evidence="5">ER membrane protein complex subunit 3</fullName>
    </recommendedName>
</protein>
<sequence length="105" mass="11728">MVSRNLILATIVVIASTMLPTATAFAPQASVATHHASSPLYIFGKKAEETDFSDIEVRDLTREEMLEINKQNEDVMNMELGMMTAFGLFTSIPMLYLCWVAFFSD</sequence>
<keyword evidence="1" id="KW-1133">Transmembrane helix</keyword>
<gene>
    <name evidence="3" type="ORF">CYCCA115_LOCUS197</name>
</gene>
<proteinExistence type="predicted"/>
<feature type="chain" id="PRO_5042274762" description="ER membrane protein complex subunit 3" evidence="2">
    <location>
        <begin position="25"/>
        <end position="105"/>
    </location>
</feature>
<evidence type="ECO:0000313" key="3">
    <source>
        <dbReference type="EMBL" id="CAJ1896317.1"/>
    </source>
</evidence>
<reference evidence="3" key="1">
    <citation type="submission" date="2023-08" db="EMBL/GenBank/DDBJ databases">
        <authorList>
            <person name="Audoor S."/>
            <person name="Bilcke G."/>
        </authorList>
    </citation>
    <scope>NUCLEOTIDE SEQUENCE</scope>
</reference>
<comment type="caution">
    <text evidence="3">The sequence shown here is derived from an EMBL/GenBank/DDBJ whole genome shotgun (WGS) entry which is preliminary data.</text>
</comment>
<dbReference type="EMBL" id="CAKOGP040000001">
    <property type="protein sequence ID" value="CAJ1896317.1"/>
    <property type="molecule type" value="Genomic_DNA"/>
</dbReference>
<evidence type="ECO:0000256" key="2">
    <source>
        <dbReference type="SAM" id="SignalP"/>
    </source>
</evidence>
<keyword evidence="1" id="KW-0812">Transmembrane</keyword>
<feature type="transmembrane region" description="Helical" evidence="1">
    <location>
        <begin position="80"/>
        <end position="103"/>
    </location>
</feature>
<keyword evidence="1" id="KW-0472">Membrane</keyword>
<feature type="signal peptide" evidence="2">
    <location>
        <begin position="1"/>
        <end position="24"/>
    </location>
</feature>
<evidence type="ECO:0008006" key="5">
    <source>
        <dbReference type="Google" id="ProtNLM"/>
    </source>
</evidence>
<keyword evidence="4" id="KW-1185">Reference proteome</keyword>
<keyword evidence="2" id="KW-0732">Signal</keyword>
<organism evidence="3 4">
    <name type="scientific">Cylindrotheca closterium</name>
    <dbReference type="NCBI Taxonomy" id="2856"/>
    <lineage>
        <taxon>Eukaryota</taxon>
        <taxon>Sar</taxon>
        <taxon>Stramenopiles</taxon>
        <taxon>Ochrophyta</taxon>
        <taxon>Bacillariophyta</taxon>
        <taxon>Bacillariophyceae</taxon>
        <taxon>Bacillariophycidae</taxon>
        <taxon>Bacillariales</taxon>
        <taxon>Bacillariaceae</taxon>
        <taxon>Cylindrotheca</taxon>
    </lineage>
</organism>
<name>A0AAD2CB12_9STRA</name>
<evidence type="ECO:0000313" key="4">
    <source>
        <dbReference type="Proteomes" id="UP001295423"/>
    </source>
</evidence>
<dbReference type="AlphaFoldDB" id="A0AAD2CB12"/>